<keyword evidence="2" id="KW-1185">Reference proteome</keyword>
<dbReference type="EMBL" id="CM002236">
    <property type="protein sequence ID" value="ESA44218.1"/>
    <property type="molecule type" value="Genomic_DNA"/>
</dbReference>
<sequence length="148" mass="16311">MGSLSSAMQNLGLVQDCPRRHCQTVTMPHVCVVSDAAALASRPALVIRPSHIVVPLGVRRNFVQVFCAPFCLHRSLNSRYRADSGARNLVAKLGSNSDFHMSTALVRLCESVSMDARIFRHIPRNSERTSSPYWLSAACCSHFPKPFG</sequence>
<organism evidence="1 2">
    <name type="scientific">Neurospora crassa (strain ATCC 24698 / 74-OR23-1A / CBS 708.71 / DSM 1257 / FGSC 987)</name>
    <dbReference type="NCBI Taxonomy" id="367110"/>
    <lineage>
        <taxon>Eukaryota</taxon>
        <taxon>Fungi</taxon>
        <taxon>Dikarya</taxon>
        <taxon>Ascomycota</taxon>
        <taxon>Pezizomycotina</taxon>
        <taxon>Sordariomycetes</taxon>
        <taxon>Sordariomycetidae</taxon>
        <taxon>Sordariales</taxon>
        <taxon>Sordariaceae</taxon>
        <taxon>Neurospora</taxon>
    </lineage>
</organism>
<protein>
    <submittedName>
        <fullName evidence="1">Uncharacterized protein</fullName>
    </submittedName>
</protein>
<evidence type="ECO:0000313" key="2">
    <source>
        <dbReference type="Proteomes" id="UP000001805"/>
    </source>
</evidence>
<dbReference type="InParanoid" id="V5IPX8"/>
<evidence type="ECO:0000313" key="1">
    <source>
        <dbReference type="EMBL" id="ESA44218.1"/>
    </source>
</evidence>
<dbReference type="GeneID" id="23569459"/>
<gene>
    <name evidence="1" type="ORF">NCU16421</name>
</gene>
<reference evidence="1 2" key="1">
    <citation type="journal article" date="2003" name="Nature">
        <title>The genome sequence of the filamentous fungus Neurospora crassa.</title>
        <authorList>
            <person name="Galagan J.E."/>
            <person name="Calvo S.E."/>
            <person name="Borkovich K.A."/>
            <person name="Selker E.U."/>
            <person name="Read N.D."/>
            <person name="Jaffe D."/>
            <person name="FitzHugh W."/>
            <person name="Ma L.J."/>
            <person name="Smirnov S."/>
            <person name="Purcell S."/>
            <person name="Rehman B."/>
            <person name="Elkins T."/>
            <person name="Engels R."/>
            <person name="Wang S."/>
            <person name="Nielsen C.B."/>
            <person name="Butler J."/>
            <person name="Endrizzi M."/>
            <person name="Qui D."/>
            <person name="Ianakiev P."/>
            <person name="Bell-Pedersen D."/>
            <person name="Nelson M.A."/>
            <person name="Werner-Washburne M."/>
            <person name="Selitrennikoff C.P."/>
            <person name="Kinsey J.A."/>
            <person name="Braun E.L."/>
            <person name="Zelter A."/>
            <person name="Schulte U."/>
            <person name="Kothe G.O."/>
            <person name="Jedd G."/>
            <person name="Mewes W."/>
            <person name="Staben C."/>
            <person name="Marcotte E."/>
            <person name="Greenberg D."/>
            <person name="Roy A."/>
            <person name="Foley K."/>
            <person name="Naylor J."/>
            <person name="Stange-Thomann N."/>
            <person name="Barrett R."/>
            <person name="Gnerre S."/>
            <person name="Kamal M."/>
            <person name="Kamvysselis M."/>
            <person name="Mauceli E."/>
            <person name="Bielke C."/>
            <person name="Rudd S."/>
            <person name="Frishman D."/>
            <person name="Krystofova S."/>
            <person name="Rasmussen C."/>
            <person name="Metzenberg R.L."/>
            <person name="Perkins D.D."/>
            <person name="Kroken S."/>
            <person name="Cogoni C."/>
            <person name="Macino G."/>
            <person name="Catcheside D."/>
            <person name="Li W."/>
            <person name="Pratt R.J."/>
            <person name="Osmani S.A."/>
            <person name="DeSouza C.P."/>
            <person name="Glass L."/>
            <person name="Orbach M.J."/>
            <person name="Berglund J.A."/>
            <person name="Voelker R."/>
            <person name="Yarden O."/>
            <person name="Plamann M."/>
            <person name="Seiler S."/>
            <person name="Dunlap J."/>
            <person name="Radford A."/>
            <person name="Aramayo R."/>
            <person name="Natvig D.O."/>
            <person name="Alex L.A."/>
            <person name="Mannhaupt G."/>
            <person name="Ebbole D.J."/>
            <person name="Freitag M."/>
            <person name="Paulsen I."/>
            <person name="Sachs M.S."/>
            <person name="Lander E.S."/>
            <person name="Nusbaum C."/>
            <person name="Birren B."/>
        </authorList>
    </citation>
    <scope>NUCLEOTIDE SEQUENCE [LARGE SCALE GENOMIC DNA]</scope>
    <source>
        <strain evidence="2">ATCC 24698 / 74-OR23-1A / CBS 708.71 / DSM 1257 / FGSC 987</strain>
    </source>
</reference>
<dbReference type="AlphaFoldDB" id="V5IPX8"/>
<dbReference type="VEuPathDB" id="FungiDB:NCU16421"/>
<accession>V5IPX8</accession>
<dbReference type="RefSeq" id="XP_011393401.1">
    <property type="nucleotide sequence ID" value="XM_011395099.1"/>
</dbReference>
<name>V5IPX8_NEUCR</name>
<dbReference type="KEGG" id="ncr:NCU16421"/>
<dbReference type="OrthoDB" id="1937912at2759"/>
<proteinExistence type="predicted"/>
<dbReference type="Proteomes" id="UP000001805">
    <property type="component" value="Chromosome 1, Linkage Group I"/>
</dbReference>